<dbReference type="InterPro" id="IPR011761">
    <property type="entry name" value="ATP-grasp"/>
</dbReference>
<evidence type="ECO:0000313" key="3">
    <source>
        <dbReference type="EMBL" id="GHI39906.1"/>
    </source>
</evidence>
<keyword evidence="1" id="KW-0067">ATP-binding</keyword>
<organism evidence="3 4">
    <name type="scientific">Streptomyces violascens</name>
    <dbReference type="NCBI Taxonomy" id="67381"/>
    <lineage>
        <taxon>Bacteria</taxon>
        <taxon>Bacillati</taxon>
        <taxon>Actinomycetota</taxon>
        <taxon>Actinomycetes</taxon>
        <taxon>Kitasatosporales</taxon>
        <taxon>Streptomycetaceae</taxon>
        <taxon>Streptomyces</taxon>
    </lineage>
</organism>
<reference evidence="3" key="1">
    <citation type="submission" date="2024-05" db="EMBL/GenBank/DDBJ databases">
        <title>Whole genome shotgun sequence of Streptomyces violascens NBRC 12920.</title>
        <authorList>
            <person name="Komaki H."/>
            <person name="Tamura T."/>
        </authorList>
    </citation>
    <scope>NUCLEOTIDE SEQUENCE</scope>
    <source>
        <strain evidence="3">NBRC 12920</strain>
    </source>
</reference>
<proteinExistence type="predicted"/>
<dbReference type="Gene3D" id="3.30.470.20">
    <property type="entry name" value="ATP-grasp fold, B domain"/>
    <property type="match status" value="1"/>
</dbReference>
<dbReference type="Proteomes" id="UP001050808">
    <property type="component" value="Unassembled WGS sequence"/>
</dbReference>
<keyword evidence="4" id="KW-1185">Reference proteome</keyword>
<gene>
    <name evidence="3" type="ORF">Sviol_43140</name>
</gene>
<dbReference type="PROSITE" id="PS50975">
    <property type="entry name" value="ATP_GRASP"/>
    <property type="match status" value="1"/>
</dbReference>
<dbReference type="EMBL" id="BNDY01000017">
    <property type="protein sequence ID" value="GHI39906.1"/>
    <property type="molecule type" value="Genomic_DNA"/>
</dbReference>
<evidence type="ECO:0000259" key="2">
    <source>
        <dbReference type="PROSITE" id="PS50975"/>
    </source>
</evidence>
<sequence length="447" mass="47493">MRVLIGNQIDRTIRAVGDMSAAAQRMLWFADDHDLLVLPTAPDPDYVAHVTELTGTDPSTLRVCVAPPGTHGGRLIDPQDLTDPDFLHTVAARLDPEAVSEVFALWPSASVARFADSLGIAHTLPGAAFVAQGGGEPVNSKAFFRALAAGADVAIAEGTVCHGRAEAEQALAERIARSGAAVVVKQAHNGSGNGNHIVFGGATANTGHAGARHVSLLGPGPGEVREFWERQWTWASAGGRFPVVVETYVPGAVSVYAEYRVTDDSVAHTGAGILGYADRRLDVQVVPLRPADIGEEAHRFLLARGERLAEAYRATGYRGHLSADAIVDTDGRIVFTEVNAHVSGSLHLYDAIAERLVGVSTYPERTVAEYEVPEQWGIRHVSDFVAGARAAGCLYDPSTRLGTLVSTAPLLDEAGGAAFMFCLVYDTHERREDLHARLARAFTSPGG</sequence>
<comment type="caution">
    <text evidence="3">The sequence shown here is derived from an EMBL/GenBank/DDBJ whole genome shotgun (WGS) entry which is preliminary data.</text>
</comment>
<accession>A0ABQ3QRJ8</accession>
<dbReference type="SUPFAM" id="SSF56059">
    <property type="entry name" value="Glutathione synthetase ATP-binding domain-like"/>
    <property type="match status" value="1"/>
</dbReference>
<evidence type="ECO:0000256" key="1">
    <source>
        <dbReference type="PROSITE-ProRule" id="PRU00409"/>
    </source>
</evidence>
<feature type="domain" description="ATP-grasp" evidence="2">
    <location>
        <begin position="145"/>
        <end position="370"/>
    </location>
</feature>
<evidence type="ECO:0000313" key="4">
    <source>
        <dbReference type="Proteomes" id="UP001050808"/>
    </source>
</evidence>
<name>A0ABQ3QRJ8_9ACTN</name>
<dbReference type="Pfam" id="PF18604">
    <property type="entry name" value="PreAtp-grasp"/>
    <property type="match status" value="1"/>
</dbReference>
<protein>
    <recommendedName>
        <fullName evidence="2">ATP-grasp domain-containing protein</fullName>
    </recommendedName>
</protein>
<keyword evidence="1" id="KW-0547">Nucleotide-binding</keyword>
<dbReference type="RefSeq" id="WP_189971179.1">
    <property type="nucleotide sequence ID" value="NZ_BMUA01000044.1"/>
</dbReference>
<dbReference type="InterPro" id="IPR040754">
    <property type="entry name" value="PreAtp-grasp"/>
</dbReference>